<dbReference type="GO" id="GO:0006886">
    <property type="term" value="P:intracellular protein transport"/>
    <property type="evidence" value="ECO:0007669"/>
    <property type="project" value="InterPro"/>
</dbReference>
<comment type="subcellular location">
    <subcellularLocation>
        <location evidence="1 17">Endoplasmic reticulum membrane</location>
        <topology evidence="1 17">Multi-pass membrane protein</topology>
    </subcellularLocation>
    <subcellularLocation>
        <location evidence="17">Golgi apparatus membrane</location>
        <topology evidence="17">Multi-pass membrane protein</topology>
    </subcellularLocation>
    <subcellularLocation>
        <location evidence="2">Mitochondrion outer membrane</location>
        <topology evidence="2">Single-pass membrane protein</topology>
    </subcellularLocation>
</comment>
<comment type="function">
    <text evidence="17">Mediator of sterol homeostasis involved in sterol uptake, trafficking and distribution into membranes.</text>
</comment>
<feature type="compositionally biased region" description="Basic and acidic residues" evidence="18">
    <location>
        <begin position="1"/>
        <end position="14"/>
    </location>
</feature>
<keyword evidence="20" id="KW-1185">Reference proteome</keyword>
<dbReference type="GO" id="GO:0032366">
    <property type="term" value="P:intracellular sterol transport"/>
    <property type="evidence" value="ECO:0007669"/>
    <property type="project" value="UniProtKB-UniRule"/>
</dbReference>
<keyword evidence="8 17" id="KW-0256">Endoplasmic reticulum</keyword>
<dbReference type="AlphaFoldDB" id="R9P733"/>
<reference evidence="20" key="1">
    <citation type="journal article" date="2013" name="Genome Announc.">
        <title>Draft genome sequence of the basidiomycetous yeast-like fungus Pseudozyma hubeiensis SY62, which produces an abundant amount of the biosurfactant mannosylerythritol lipids.</title>
        <authorList>
            <person name="Konishi M."/>
            <person name="Hatada Y."/>
            <person name="Horiuchi J."/>
        </authorList>
    </citation>
    <scope>NUCLEOTIDE SEQUENCE [LARGE SCALE GENOMIC DNA]</scope>
    <source>
        <strain evidence="20">SY62</strain>
    </source>
</reference>
<evidence type="ECO:0000256" key="10">
    <source>
        <dbReference type="ARBA" id="ARBA00022989"/>
    </source>
</evidence>
<gene>
    <name evidence="19" type="ORF">PHSY_004756</name>
</gene>
<dbReference type="GO" id="GO:0097036">
    <property type="term" value="P:regulation of plasma membrane sterol distribution"/>
    <property type="evidence" value="ECO:0007669"/>
    <property type="project" value="UniProtKB-UniRule"/>
</dbReference>
<name>R9P733_PSEHS</name>
<dbReference type="Pfam" id="PF04281">
    <property type="entry name" value="Tom22"/>
    <property type="match status" value="1"/>
</dbReference>
<evidence type="ECO:0000256" key="13">
    <source>
        <dbReference type="ARBA" id="ARBA00023098"/>
    </source>
</evidence>
<dbReference type="PANTHER" id="PTHR14467">
    <property type="entry name" value="ARV1"/>
    <property type="match status" value="1"/>
</dbReference>
<proteinExistence type="inferred from homology"/>
<evidence type="ECO:0000256" key="18">
    <source>
        <dbReference type="SAM" id="MobiDB-lite"/>
    </source>
</evidence>
<keyword evidence="10" id="KW-1133">Transmembrane helix</keyword>
<keyword evidence="14" id="KW-0496">Mitochondrion</keyword>
<dbReference type="GeneID" id="24110037"/>
<dbReference type="GO" id="GO:0005789">
    <property type="term" value="C:endoplasmic reticulum membrane"/>
    <property type="evidence" value="ECO:0007669"/>
    <property type="project" value="UniProtKB-SubCell"/>
</dbReference>
<evidence type="ECO:0000256" key="14">
    <source>
        <dbReference type="ARBA" id="ARBA00023128"/>
    </source>
</evidence>
<keyword evidence="12 17" id="KW-0445">Lipid transport</keyword>
<evidence type="ECO:0000256" key="7">
    <source>
        <dbReference type="ARBA" id="ARBA00022787"/>
    </source>
</evidence>
<evidence type="ECO:0000256" key="9">
    <source>
        <dbReference type="ARBA" id="ARBA00022927"/>
    </source>
</evidence>
<dbReference type="STRING" id="1305764.R9P733"/>
<dbReference type="InterPro" id="IPR005683">
    <property type="entry name" value="Tom22"/>
</dbReference>
<protein>
    <recommendedName>
        <fullName evidence="17">Protein ARV</fullName>
    </recommendedName>
</protein>
<dbReference type="CDD" id="cd22884">
    <property type="entry name" value="TOM22"/>
    <property type="match status" value="1"/>
</dbReference>
<keyword evidence="5 17" id="KW-0813">Transport</keyword>
<keyword evidence="15" id="KW-0472">Membrane</keyword>
<comment type="similarity">
    <text evidence="3 17">Belongs to the ARV1 family.</text>
</comment>
<dbReference type="Proteomes" id="UP000014071">
    <property type="component" value="Unassembled WGS sequence"/>
</dbReference>
<evidence type="ECO:0000256" key="16">
    <source>
        <dbReference type="ARBA" id="ARBA00023170"/>
    </source>
</evidence>
<evidence type="ECO:0000256" key="11">
    <source>
        <dbReference type="ARBA" id="ARBA00023010"/>
    </source>
</evidence>
<sequence length="298" mass="32965">MVRLEEVPDEEILRQQRASDAAAAAAAADEDDWEEDDGSDAESDFSDDSDVSERGIALREESVWERLSALRDIIPPSTRRSIASTFNTTTSYAFTGPTKKENDAEWRAAVKSEHEPDLTPTSFRLLLVSSPSSTASKRQPPGRRWTVIDLHEIRLEIALYCAVRYTTAVTRFRRIQSGGFASMPVCIHCATPIDSLYMRYGKDHIVLSPCTSSICSSTSTSTASTSPAAGSQSPVVLADEYLEHDLPIVIIDLILAKPQAYRHLLFNRSTIFTPTSNDALQKKHLRFAGRRNATADAR</sequence>
<dbReference type="Pfam" id="PF04161">
    <property type="entry name" value="Arv1"/>
    <property type="match status" value="2"/>
</dbReference>
<keyword evidence="6" id="KW-0812">Transmembrane</keyword>
<feature type="region of interest" description="Disordered" evidence="18">
    <location>
        <begin position="1"/>
        <end position="52"/>
    </location>
</feature>
<dbReference type="OrthoDB" id="10016939at2759"/>
<keyword evidence="17" id="KW-0333">Golgi apparatus</keyword>
<evidence type="ECO:0000256" key="15">
    <source>
        <dbReference type="ARBA" id="ARBA00023136"/>
    </source>
</evidence>
<evidence type="ECO:0000256" key="6">
    <source>
        <dbReference type="ARBA" id="ARBA00022692"/>
    </source>
</evidence>
<dbReference type="eggNOG" id="KOG4111">
    <property type="taxonomic scope" value="Eukaryota"/>
</dbReference>
<dbReference type="GO" id="GO:0005741">
    <property type="term" value="C:mitochondrial outer membrane"/>
    <property type="evidence" value="ECO:0007669"/>
    <property type="project" value="UniProtKB-SubCell"/>
</dbReference>
<evidence type="ECO:0000256" key="12">
    <source>
        <dbReference type="ARBA" id="ARBA00023055"/>
    </source>
</evidence>
<evidence type="ECO:0000256" key="1">
    <source>
        <dbReference type="ARBA" id="ARBA00004477"/>
    </source>
</evidence>
<keyword evidence="17" id="KW-0746">Sphingolipid metabolism</keyword>
<dbReference type="GO" id="GO:0032541">
    <property type="term" value="C:cortical endoplasmic reticulum"/>
    <property type="evidence" value="ECO:0007669"/>
    <property type="project" value="TreeGrafter"/>
</dbReference>
<feature type="compositionally biased region" description="Acidic residues" evidence="18">
    <location>
        <begin position="28"/>
        <end position="50"/>
    </location>
</feature>
<evidence type="ECO:0000313" key="19">
    <source>
        <dbReference type="EMBL" id="GAC97171.1"/>
    </source>
</evidence>
<dbReference type="HOGENOM" id="CLU_934233_0_0_1"/>
<dbReference type="GO" id="GO:0016125">
    <property type="term" value="P:sterol metabolic process"/>
    <property type="evidence" value="ECO:0007669"/>
    <property type="project" value="UniProtKB-UniRule"/>
</dbReference>
<comment type="function">
    <text evidence="17">Regulates also the sphingolipid metabolism.</text>
</comment>
<evidence type="ECO:0000256" key="3">
    <source>
        <dbReference type="ARBA" id="ARBA00009187"/>
    </source>
</evidence>
<keyword evidence="7" id="KW-1000">Mitochondrion outer membrane</keyword>
<evidence type="ECO:0000313" key="20">
    <source>
        <dbReference type="Proteomes" id="UP000014071"/>
    </source>
</evidence>
<dbReference type="GO" id="GO:0000139">
    <property type="term" value="C:Golgi membrane"/>
    <property type="evidence" value="ECO:0007669"/>
    <property type="project" value="UniProtKB-SubCell"/>
</dbReference>
<feature type="compositionally biased region" description="Low complexity" evidence="18">
    <location>
        <begin position="18"/>
        <end position="27"/>
    </location>
</feature>
<organism evidence="19 20">
    <name type="scientific">Pseudozyma hubeiensis (strain SY62)</name>
    <name type="common">Yeast</name>
    <dbReference type="NCBI Taxonomy" id="1305764"/>
    <lineage>
        <taxon>Eukaryota</taxon>
        <taxon>Fungi</taxon>
        <taxon>Dikarya</taxon>
        <taxon>Basidiomycota</taxon>
        <taxon>Ustilaginomycotina</taxon>
        <taxon>Ustilaginomycetes</taxon>
        <taxon>Ustilaginales</taxon>
        <taxon>Ustilaginaceae</taxon>
        <taxon>Pseudozyma</taxon>
    </lineage>
</organism>
<evidence type="ECO:0000256" key="2">
    <source>
        <dbReference type="ARBA" id="ARBA00004572"/>
    </source>
</evidence>
<keyword evidence="9" id="KW-0653">Protein transport</keyword>
<evidence type="ECO:0000256" key="4">
    <source>
        <dbReference type="ARBA" id="ARBA00009874"/>
    </source>
</evidence>
<keyword evidence="11" id="KW-0811">Translocation</keyword>
<keyword evidence="16 19" id="KW-0675">Receptor</keyword>
<dbReference type="EMBL" id="DF238808">
    <property type="protein sequence ID" value="GAC97171.1"/>
    <property type="molecule type" value="Genomic_DNA"/>
</dbReference>
<evidence type="ECO:0000256" key="5">
    <source>
        <dbReference type="ARBA" id="ARBA00022448"/>
    </source>
</evidence>
<keyword evidence="13 17" id="KW-0443">Lipid metabolism</keyword>
<evidence type="ECO:0000256" key="17">
    <source>
        <dbReference type="RuleBase" id="RU368065"/>
    </source>
</evidence>
<evidence type="ECO:0000256" key="8">
    <source>
        <dbReference type="ARBA" id="ARBA00022824"/>
    </source>
</evidence>
<dbReference type="InterPro" id="IPR007290">
    <property type="entry name" value="Arv1"/>
</dbReference>
<comment type="similarity">
    <text evidence="4">Belongs to the Tom22 family.</text>
</comment>
<dbReference type="PANTHER" id="PTHR14467:SF0">
    <property type="entry name" value="PROTEIN ARV1"/>
    <property type="match status" value="1"/>
</dbReference>
<dbReference type="RefSeq" id="XP_012190758.1">
    <property type="nucleotide sequence ID" value="XM_012335368.1"/>
</dbReference>
<accession>R9P733</accession>
<dbReference type="GO" id="GO:0006665">
    <property type="term" value="P:sphingolipid metabolic process"/>
    <property type="evidence" value="ECO:0007669"/>
    <property type="project" value="UniProtKB-UniRule"/>
</dbReference>